<keyword evidence="1 4" id="KW-0808">Transferase</keyword>
<keyword evidence="5" id="KW-1185">Reference proteome</keyword>
<protein>
    <submittedName>
        <fullName evidence="4">GCN5-related N-acetyltransferase</fullName>
    </submittedName>
</protein>
<dbReference type="PROSITE" id="PS51186">
    <property type="entry name" value="GNAT"/>
    <property type="match status" value="1"/>
</dbReference>
<dbReference type="EMBL" id="CP000478">
    <property type="protein sequence ID" value="ABK17127.1"/>
    <property type="molecule type" value="Genomic_DNA"/>
</dbReference>
<gene>
    <name evidence="4" type="ordered locus">Sfum_1436</name>
</gene>
<accession>A0LI75</accession>
<dbReference type="InParanoid" id="A0LI75"/>
<evidence type="ECO:0000259" key="3">
    <source>
        <dbReference type="PROSITE" id="PS51186"/>
    </source>
</evidence>
<dbReference type="RefSeq" id="WP_011698298.1">
    <property type="nucleotide sequence ID" value="NC_008554.1"/>
</dbReference>
<evidence type="ECO:0000313" key="5">
    <source>
        <dbReference type="Proteomes" id="UP000001784"/>
    </source>
</evidence>
<dbReference type="CDD" id="cd04301">
    <property type="entry name" value="NAT_SF"/>
    <property type="match status" value="1"/>
</dbReference>
<name>A0LI75_SYNFM</name>
<feature type="domain" description="N-acetyltransferase" evidence="3">
    <location>
        <begin position="25"/>
        <end position="179"/>
    </location>
</feature>
<dbReference type="PANTHER" id="PTHR43072">
    <property type="entry name" value="N-ACETYLTRANSFERASE"/>
    <property type="match status" value="1"/>
</dbReference>
<dbReference type="Gene3D" id="3.40.630.30">
    <property type="match status" value="1"/>
</dbReference>
<dbReference type="GO" id="GO:0016747">
    <property type="term" value="F:acyltransferase activity, transferring groups other than amino-acyl groups"/>
    <property type="evidence" value="ECO:0007669"/>
    <property type="project" value="InterPro"/>
</dbReference>
<sequence length="179" mass="20804">MSSIPTDSYPAQYESRLTLKNGRQVLLRPIRHTDGPLLVDLFNKISPDSIYFRFLRPLQSLPEAMVHRFTHVDYRTEFALVAAVEEDGKDAVIAVGRYGYNPDDEHTDFAIAVRDDWQRLGLGRALLRRVLEIGSEHGIRRFWSLIDVRNENMRRMLAELGYEVRYSLRDGLFHTEILV</sequence>
<keyword evidence="2" id="KW-0012">Acyltransferase</keyword>
<dbReference type="InterPro" id="IPR016181">
    <property type="entry name" value="Acyl_CoA_acyltransferase"/>
</dbReference>
<evidence type="ECO:0000256" key="2">
    <source>
        <dbReference type="ARBA" id="ARBA00023315"/>
    </source>
</evidence>
<dbReference type="OrthoDB" id="5516749at2"/>
<evidence type="ECO:0000256" key="1">
    <source>
        <dbReference type="ARBA" id="ARBA00022679"/>
    </source>
</evidence>
<dbReference type="PANTHER" id="PTHR43072:SF23">
    <property type="entry name" value="UPF0039 PROTEIN C11D3.02C"/>
    <property type="match status" value="1"/>
</dbReference>
<reference evidence="4 5" key="1">
    <citation type="submission" date="2006-10" db="EMBL/GenBank/DDBJ databases">
        <title>Complete sequence of Syntrophobacter fumaroxidans MPOB.</title>
        <authorList>
            <consortium name="US DOE Joint Genome Institute"/>
            <person name="Copeland A."/>
            <person name="Lucas S."/>
            <person name="Lapidus A."/>
            <person name="Barry K."/>
            <person name="Detter J.C."/>
            <person name="Glavina del Rio T."/>
            <person name="Hammon N."/>
            <person name="Israni S."/>
            <person name="Pitluck S."/>
            <person name="Goltsman E.G."/>
            <person name="Martinez M."/>
            <person name="Schmutz J."/>
            <person name="Larimer F."/>
            <person name="Land M."/>
            <person name="Hauser L."/>
            <person name="Kyrpides N."/>
            <person name="Kim E."/>
            <person name="Boone D.R."/>
            <person name="Brockman F."/>
            <person name="Culley D."/>
            <person name="Ferry J."/>
            <person name="Gunsalus R."/>
            <person name="McInerney M.J."/>
            <person name="Morrison M."/>
            <person name="Plugge C."/>
            <person name="Rohlin L."/>
            <person name="Scholten J."/>
            <person name="Sieber J."/>
            <person name="Stams A.J.M."/>
            <person name="Worm P."/>
            <person name="Henstra A.M."/>
            <person name="Richardson P."/>
        </authorList>
    </citation>
    <scope>NUCLEOTIDE SEQUENCE [LARGE SCALE GENOMIC DNA]</scope>
    <source>
        <strain evidence="5">DSM 10017 / MPOB</strain>
    </source>
</reference>
<dbReference type="Pfam" id="PF00583">
    <property type="entry name" value="Acetyltransf_1"/>
    <property type="match status" value="1"/>
</dbReference>
<dbReference type="InterPro" id="IPR000182">
    <property type="entry name" value="GNAT_dom"/>
</dbReference>
<evidence type="ECO:0000313" key="4">
    <source>
        <dbReference type="EMBL" id="ABK17127.1"/>
    </source>
</evidence>
<dbReference type="SUPFAM" id="SSF55729">
    <property type="entry name" value="Acyl-CoA N-acyltransferases (Nat)"/>
    <property type="match status" value="1"/>
</dbReference>
<dbReference type="Proteomes" id="UP000001784">
    <property type="component" value="Chromosome"/>
</dbReference>
<organism evidence="4 5">
    <name type="scientific">Syntrophobacter fumaroxidans (strain DSM 10017 / MPOB)</name>
    <dbReference type="NCBI Taxonomy" id="335543"/>
    <lineage>
        <taxon>Bacteria</taxon>
        <taxon>Pseudomonadati</taxon>
        <taxon>Thermodesulfobacteriota</taxon>
        <taxon>Syntrophobacteria</taxon>
        <taxon>Syntrophobacterales</taxon>
        <taxon>Syntrophobacteraceae</taxon>
        <taxon>Syntrophobacter</taxon>
    </lineage>
</organism>
<dbReference type="AlphaFoldDB" id="A0LI75"/>
<dbReference type="eggNOG" id="COG0456">
    <property type="taxonomic scope" value="Bacteria"/>
</dbReference>
<dbReference type="STRING" id="335543.Sfum_1436"/>
<dbReference type="HOGENOM" id="CLU_105788_4_0_7"/>
<dbReference type="KEGG" id="sfu:Sfum_1436"/>
<proteinExistence type="predicted"/>